<dbReference type="PROSITE" id="PS50030">
    <property type="entry name" value="UBA"/>
    <property type="match status" value="1"/>
</dbReference>
<evidence type="ECO:0000256" key="3">
    <source>
        <dbReference type="ARBA" id="ARBA00012485"/>
    </source>
</evidence>
<evidence type="ECO:0000256" key="4">
    <source>
        <dbReference type="ARBA" id="ARBA00022679"/>
    </source>
</evidence>
<dbReference type="GO" id="GO:0016874">
    <property type="term" value="F:ligase activity"/>
    <property type="evidence" value="ECO:0007669"/>
    <property type="project" value="UniProtKB-KW"/>
</dbReference>
<dbReference type="Gene3D" id="3.90.1750.10">
    <property type="entry name" value="Hect, E3 ligase catalytic domains"/>
    <property type="match status" value="1"/>
</dbReference>
<evidence type="ECO:0000313" key="11">
    <source>
        <dbReference type="EMBL" id="CDW76386.1"/>
    </source>
</evidence>
<dbReference type="GO" id="GO:0000209">
    <property type="term" value="P:protein polyubiquitination"/>
    <property type="evidence" value="ECO:0007669"/>
    <property type="project" value="TreeGrafter"/>
</dbReference>
<keyword evidence="12" id="KW-1185">Reference proteome</keyword>
<keyword evidence="5 6" id="KW-0833">Ubl conjugation pathway</keyword>
<feature type="region of interest" description="Disordered" evidence="8">
    <location>
        <begin position="3037"/>
        <end position="3060"/>
    </location>
</feature>
<dbReference type="InterPro" id="IPR015940">
    <property type="entry name" value="UBA"/>
</dbReference>
<dbReference type="CDD" id="cd00078">
    <property type="entry name" value="HECTc"/>
    <property type="match status" value="1"/>
</dbReference>
<feature type="compositionally biased region" description="Low complexity" evidence="8">
    <location>
        <begin position="2852"/>
        <end position="2890"/>
    </location>
</feature>
<dbReference type="SMART" id="SM00119">
    <property type="entry name" value="HECTc"/>
    <property type="match status" value="1"/>
</dbReference>
<dbReference type="EC" id="2.3.2.26" evidence="3"/>
<dbReference type="InParanoid" id="A0A078A2F6"/>
<feature type="active site" description="Glycyl thioester intermediate" evidence="6">
    <location>
        <position position="4009"/>
    </location>
</feature>
<evidence type="ECO:0000256" key="2">
    <source>
        <dbReference type="ARBA" id="ARBA00004906"/>
    </source>
</evidence>
<dbReference type="InterPro" id="IPR025527">
    <property type="entry name" value="HUWE1/Rev1_UBM"/>
</dbReference>
<dbReference type="SUPFAM" id="SSF56204">
    <property type="entry name" value="Hect, E3 ligase catalytic domain"/>
    <property type="match status" value="1"/>
</dbReference>
<dbReference type="GO" id="GO:0005737">
    <property type="term" value="C:cytoplasm"/>
    <property type="evidence" value="ECO:0007669"/>
    <property type="project" value="TreeGrafter"/>
</dbReference>
<dbReference type="OrthoDB" id="8068875at2759"/>
<feature type="compositionally biased region" description="Basic and acidic residues" evidence="8">
    <location>
        <begin position="2770"/>
        <end position="2783"/>
    </location>
</feature>
<dbReference type="InterPro" id="IPR009060">
    <property type="entry name" value="UBA-like_sf"/>
</dbReference>
<name>A0A078A2F6_STYLE</name>
<dbReference type="InterPro" id="IPR050409">
    <property type="entry name" value="E3_ubiq-protein_ligase"/>
</dbReference>
<dbReference type="Pfam" id="PF14377">
    <property type="entry name" value="UBM"/>
    <property type="match status" value="3"/>
</dbReference>
<protein>
    <recommendedName>
        <fullName evidence="3">HECT-type E3 ubiquitin transferase</fullName>
        <ecNumber evidence="3">2.3.2.26</ecNumber>
    </recommendedName>
</protein>
<dbReference type="GO" id="GO:0061630">
    <property type="term" value="F:ubiquitin protein ligase activity"/>
    <property type="evidence" value="ECO:0007669"/>
    <property type="project" value="UniProtKB-EC"/>
</dbReference>
<organism evidence="11 12">
    <name type="scientific">Stylonychia lemnae</name>
    <name type="common">Ciliate</name>
    <dbReference type="NCBI Taxonomy" id="5949"/>
    <lineage>
        <taxon>Eukaryota</taxon>
        <taxon>Sar</taxon>
        <taxon>Alveolata</taxon>
        <taxon>Ciliophora</taxon>
        <taxon>Intramacronucleata</taxon>
        <taxon>Spirotrichea</taxon>
        <taxon>Stichotrichia</taxon>
        <taxon>Sporadotrichida</taxon>
        <taxon>Oxytrichidae</taxon>
        <taxon>Stylonychinae</taxon>
        <taxon>Stylonychia</taxon>
    </lineage>
</organism>
<dbReference type="Pfam" id="PF00627">
    <property type="entry name" value="UBA"/>
    <property type="match status" value="1"/>
</dbReference>
<dbReference type="Gene3D" id="3.30.2410.10">
    <property type="entry name" value="Hect, E3 ligase catalytic domain"/>
    <property type="match status" value="1"/>
</dbReference>
<keyword evidence="7" id="KW-0175">Coiled coil</keyword>
<dbReference type="SUPFAM" id="SSF46934">
    <property type="entry name" value="UBA-like"/>
    <property type="match status" value="1"/>
</dbReference>
<dbReference type="EMBL" id="CCKQ01005226">
    <property type="protein sequence ID" value="CDW76386.1"/>
    <property type="molecule type" value="Genomic_DNA"/>
</dbReference>
<dbReference type="Gene3D" id="1.10.8.10">
    <property type="entry name" value="DNA helicase RuvA subunit, C-terminal domain"/>
    <property type="match status" value="1"/>
</dbReference>
<proteinExistence type="predicted"/>
<evidence type="ECO:0000313" key="12">
    <source>
        <dbReference type="Proteomes" id="UP000039865"/>
    </source>
</evidence>
<gene>
    <name evidence="11" type="primary">Contig13409.g14319</name>
    <name evidence="11" type="ORF">STYLEM_5386</name>
</gene>
<dbReference type="PANTHER" id="PTHR11254">
    <property type="entry name" value="HECT DOMAIN UBIQUITIN-PROTEIN LIGASE"/>
    <property type="match status" value="1"/>
</dbReference>
<dbReference type="GO" id="GO:0006511">
    <property type="term" value="P:ubiquitin-dependent protein catabolic process"/>
    <property type="evidence" value="ECO:0007669"/>
    <property type="project" value="TreeGrafter"/>
</dbReference>
<accession>A0A078A2F6</accession>
<dbReference type="PROSITE" id="PS50237">
    <property type="entry name" value="HECT"/>
    <property type="match status" value="1"/>
</dbReference>
<dbReference type="FunFam" id="3.30.2410.10:FF:000009">
    <property type="entry name" value="Probable E3 ubiquitin-protein ligase HECTD2"/>
    <property type="match status" value="1"/>
</dbReference>
<dbReference type="InterPro" id="IPR000569">
    <property type="entry name" value="HECT_dom"/>
</dbReference>
<feature type="domain" description="UBA" evidence="9">
    <location>
        <begin position="1241"/>
        <end position="1283"/>
    </location>
</feature>
<comment type="pathway">
    <text evidence="2">Protein modification; protein ubiquitination.</text>
</comment>
<dbReference type="CDD" id="cd14291">
    <property type="entry name" value="UBA1_NUB1_like"/>
    <property type="match status" value="1"/>
</dbReference>
<feature type="compositionally biased region" description="Acidic residues" evidence="8">
    <location>
        <begin position="2161"/>
        <end position="2218"/>
    </location>
</feature>
<feature type="coiled-coil region" evidence="7">
    <location>
        <begin position="1259"/>
        <end position="1286"/>
    </location>
</feature>
<dbReference type="InterPro" id="IPR035983">
    <property type="entry name" value="Hect_E3_ubiquitin_ligase"/>
</dbReference>
<feature type="region of interest" description="Disordered" evidence="8">
    <location>
        <begin position="2751"/>
        <end position="2814"/>
    </location>
</feature>
<dbReference type="PANTHER" id="PTHR11254:SF67">
    <property type="entry name" value="E3 UBIQUITIN-PROTEIN LIGASE HUWE1"/>
    <property type="match status" value="1"/>
</dbReference>
<evidence type="ECO:0000256" key="6">
    <source>
        <dbReference type="PROSITE-ProRule" id="PRU00104"/>
    </source>
</evidence>
<sequence length="4041" mass="465518">MKFSLTNFNENDLKNDLKNQEIIQSLFQIREIFAEIKSIPQDEIERSEKIEANEQKLKELMQNLVKQHFTSLYRITIAHAKDIFNNAVEMLEKSIESGNTDEIILILSFLGTFLASNFITDKPDNTNLANNLALTHESVKVQILAIKLSVFLGNKRQPDIQERSMNLAQAPNLLRSSENHQTLYDIASQQLANSQTETHDLVFEIEQVSQGLNERSSSNIVVIKIQDLLESNKPIKEIAKSLAIKYQQDKESFIHKLETKIQWLKYLYQEKNPNEAVKIMLDALNYSQQHQIAELRNQNSINQYLSDKFANEAIHLITNSCDEVNLSHLLTLYQMLVLKTLTTIIHIFLKSQGPNFQTDPFVKPMPPGPDQMDDENPKSFLAKLMEDLASIQIQESSEGLPVKVAKTKTINSLIMAQDIIQYYSVYLANCILKTMYAHHNRPVQFYQDLTNMLAKNLLQIISTTPDERMIYTYNLLVQQQIAQILKMILRPRMDEQHEIVSKITTRLIFELDNLNSTFYMLKQDEKTQEIEQKERQLIIKSLLLTLSDLTSRDYQNLEIGRRVSETKILQSLQKVVGFNNDQQGHLIDDFFSRSISSGIPAQIPAMIRNGIIPDLIKSLEQRIPYSADIIDAIIYGINQISIHEEGQKLISESPIFDLTLKHAVNDKLGMPFDQQVLRLYLANLFDRTPALKDIARDNVNHYLQIINQFANEKAKIFIQIFRNQALTDLQKYEEAKKNSKIDTKILSALTMIYNLSYLSNENMAQNRHSQDIMNEQVTYQIIQTYLRIIQIPLLSEMQSHFEKTIKTLVEVQIHPLNVRSFQNIITDNLVRLKSLFNGKIYHLNKFDFSVVDQSAQLKDLNEFELDQIDDFLTLGEKQLFQLNKFQHLVKTTHFLHTSTFHLIIQNKEITKFAKMAFYLKRISLKNRTATFMDQMQDFQQGVDLSEEEEKYKNELLTQFKEETQAGKLPNINQMRTYFSSFINSKVFANSFFKVNVKVLDDFLNKFCSQAFVQRQNTQKEALEQCLLFIGKLVYLNTQQVNAKVLSKISVEPTFEFARDLHDVCYYLAEISSNIDHGLTDGAAFYMFFKKGGVNNLIECFQWLSQVNHKIDNNFLKVHIFLFDELCLQMKSILEKLISSRTNDNSMNSILTTNMGSVFDNAKNLYQTFYHTVCAKLLQLDSSPQENLVLKLQHPRNSVLQEIVVNILQNASRSFSHCALLKESNRAERDQQNRRGGRGQNQADPQKVAQLISMGFMFSNEKIQQALVQTQNNIDSAVQLLLQWQQEENNQVDDPHEYFDNEYSSGESNNFDDDQISSFLEADALVKEKFIAKQQKVQKVNDTAFQDILKRAQQEGFKWIIEAQGTQETLLGKFREYILHSMINEKNEATQKWMFAEIDRLFKLGLETLYTRLSELQNTKKEPVAQEGEDQIIQDIDTTEKNQKLYDSLQSSIEMTLNNMNLICRLINCNKQYLKEAVLKSDFFNKVLQILENLTKVYNSPATEQFICDDLFNMCYQRLILESLVTLFSIVQLNQLKVALYLSQKTQVEQFQKKAQAYLYRVPLNELFKSILRLLQDYQAQVATMENTDKKLYIYRNPIIMAAASIGLKILQQKEHSNFSKTDLAQQLFLQISQIKYPKVIKSDIIYGVTINHFENQKLLQNQMEKLSSRVLWLKSEYEHKLEEQNSKRQAHQSKDKEPLLSHLKGMAGFNNFLKYFQTLQIKDQATFKQVIKDNFEVQTVKKLNQVSQDQATINFKEAKFNEIKKLIQKERSLMKQATKQIDFKNDKQVKTQLKQAQKSLLSIVNEQQCGAIQTFISQISTRTTNFLDLVTQFNQAQAKNEPLVVEKAKLQFSCPEEDARYIELLFKLSLTYPAVTVPIMQAQPLPKRSFANWFIKDFLVSQMINMIQRNQGEDANQLEQAEVNFQIKPIEKLQERLLFKAVNQLTSYNHLMTANEQIVKHEIRTKFLLEALQILQKSIRDKNQNQILQKCQIISSLIVIESLINFQSPLLIKNQVLAKDNFHNSIRVAIMRESVNKDSNLPVSFIKLADELVGDLVDVTLESNADIVSKVISILNCLAEYINIKRKKEEKKEAKHLSESEARRELIAFQEEFKEEQMILGAGGEHEIIQRDNNPNYDPQVEPDQEGNVFPPQRRMIIGGMEDDEDDYGEDDSDGDDDIEDDDDDDEAIANDEEDDDNEEGQQFMNEDEELDENNEDEEDIYDDDEEVDIAFPNQDGGQPDIFVDDEDMEDAEDQAEQIIHIERIVRQPGGAAAAAGQRQLDIINPVDVQVLQQNRHGARPFGGAYRFQDLNAEPVRRNPNWTDEEADVQRILTNLRGSPGIIAGAQSIVERDANINRIMGAVNLVHDGLGNMINPWAGADPLGGGGVPPGPGAAVQATSMIEQLYEELKTISDADLLALVNTQKAVLETEFKNERMIREKKTLSDLQSQGLLQVRGEINALHRRLEDFDNILIDFAHVDPVRLQMRDIDDRPDLQIVGGNANAMLDPMFARPNLGWENPFQRLGHPHQIPRNRLERAYAYGARQGALDQQLEFPLFHHLIRNQNQINTNQNDDLGHQLLEVMDVQVQEQVLQPPSSSSADLLQQSRLLNLSSPRLINEGFDNLISGEGAGLDDNLLLNPLQIHEQNAASRLLQSLWRESENIQNVLGEQERQIQELNQNSAVQSDVLMQSEVQQEQSQLVNNQALEIIQAFDANVELQPVQDQINLINISDSPASLQQINNEQNALAENEHNEQMQIESEEQKSSQQEQRQEEAKVQEEAKIQEQQVEEEEKKEESQANDVENLNAGNDDNKTFGYDNDLLIENGIDPMILLELPEDLRAELLSTIDIQPAGSQQQQQQQPAQSNNNSSAQQQNLNQLEEQKQPEQQQQPGGGSGVNDIANELGLDPEFLANLPEDMQLELIQNEQFRQRNLGGQASQQPPAREAEGMDLASFIASVVDPSLRREIFINMDESVIATLPPNLMAEARQFQSQVRNERGRFIDVLENVDRLRGLMGRQEPHYRLQDDMDDGGFGAIFGRRAPGQGREEQKQPPSVGGKTLEEAVTTRHQQLFEELYSSDDVAQSLITQLSTDEKILEQLLLILVSNSKIECSMIPCLQNLIKIHSNGLPVIRNKIINAITFLLKSLAVNDDQGLKALFPNTQLNKKKSALILIGCLRLLLKNNRSLMKFILKGLIQKEDNLQHLRSNQILKKQQKYLKQKGLAQSSTVDQQMPLEVSSLEDQIMQQTQQQLIKQKSTSVIQAMPPLAEIFYLIRTEMFKNDKALLRNLSMLIHQILKQFDIALEELESSNQTISSETVQSIAEVLSLDIIDQTLMNDLGEFLFLISKKKRENFNLISSYCLERSQSLLETLTQKLTNVIYTFNEMKNRISPGKQLSLIDNYSPSQGGDSVYEEEKNEMMIDTTTHQLPNPLQELKGTTQSLKNAYIKLQDEDEKLLKQQLKLSDVSEVLLRIFKLFNLFYQKFSLEKDSKVKKSGEIEMQKDAAAVEANEMIIYIKNIYEHEKMSHFVQRVNEVLRIIYKANIDVTESVSNLMFCVFEIFNPEMYESIMNEQKDQKLEQAQPSTESNKLGKYQVKMLTLDESQTRQSRQILFRNQNYFTNRIQELSNFCLCNKRLINKLIKSKSQMFTNEVEALIKQMPNLLDFDNKRIYFKRELQKLKKAQYAEQIQLFIRRDNIFMDSYVQLGNRQPSEMKGRLHIQFTGERGQDAGGLTRDFFIELSREMFNPNYSLFLLSSSGSTYYPNPQSGIEKDHLRYFKFIGRVIGKSLFDECLLECYFVKTLYKIMTGEPLMFQDLEDFDNEFYNNLKWCINNDIETLYQTFVVEQSHFGRTQEIELIKDGAKIPVTNENKNLYIEQLTYFKLYKSIQQQIDSFLEGFYELIPKDLISIFNHKELELLISGLPNFDLNDLKQNTEYMGYNAQSSQILWLWEILETFENSERAEFLQFVTGSSKVPLDGFKGLMGMRGPQKFTVAKIKSDDMLRLPSGHTCFNQIDIPEYPSKEIMHERLLTAIKETKGFGFA</sequence>
<keyword evidence="11" id="KW-0436">Ligase</keyword>
<feature type="domain" description="HECT" evidence="10">
    <location>
        <begin position="3708"/>
        <end position="4041"/>
    </location>
</feature>
<dbReference type="Gene3D" id="3.30.2160.10">
    <property type="entry name" value="Hect, E3 ligase catalytic domain"/>
    <property type="match status" value="1"/>
</dbReference>
<dbReference type="Proteomes" id="UP000039865">
    <property type="component" value="Unassembled WGS sequence"/>
</dbReference>
<evidence type="ECO:0000256" key="5">
    <source>
        <dbReference type="ARBA" id="ARBA00022786"/>
    </source>
</evidence>
<keyword evidence="4" id="KW-0808">Transferase</keyword>
<evidence type="ECO:0000259" key="10">
    <source>
        <dbReference type="PROSITE" id="PS50237"/>
    </source>
</evidence>
<evidence type="ECO:0000256" key="7">
    <source>
        <dbReference type="SAM" id="Coils"/>
    </source>
</evidence>
<dbReference type="FunFam" id="3.30.2160.10:FF:000001">
    <property type="entry name" value="E3 ubiquitin-protein ligase NEDD4-like"/>
    <property type="match status" value="1"/>
</dbReference>
<evidence type="ECO:0000256" key="8">
    <source>
        <dbReference type="SAM" id="MobiDB-lite"/>
    </source>
</evidence>
<feature type="region of interest" description="Disordered" evidence="8">
    <location>
        <begin position="2129"/>
        <end position="2218"/>
    </location>
</feature>
<comment type="catalytic activity">
    <reaction evidence="1">
        <text>S-ubiquitinyl-[E2 ubiquitin-conjugating enzyme]-L-cysteine + [acceptor protein]-L-lysine = [E2 ubiquitin-conjugating enzyme]-L-cysteine + N(6)-ubiquitinyl-[acceptor protein]-L-lysine.</text>
        <dbReference type="EC" id="2.3.2.26"/>
    </reaction>
</comment>
<dbReference type="OMA" id="DQDHDSF"/>
<dbReference type="Pfam" id="PF00632">
    <property type="entry name" value="HECT"/>
    <property type="match status" value="1"/>
</dbReference>
<evidence type="ECO:0000259" key="9">
    <source>
        <dbReference type="PROSITE" id="PS50030"/>
    </source>
</evidence>
<reference evidence="11 12" key="1">
    <citation type="submission" date="2014-06" db="EMBL/GenBank/DDBJ databases">
        <authorList>
            <person name="Swart Estienne"/>
        </authorList>
    </citation>
    <scope>NUCLEOTIDE SEQUENCE [LARGE SCALE GENOMIC DNA]</scope>
    <source>
        <strain evidence="11 12">130c</strain>
    </source>
</reference>
<feature type="region of interest" description="Disordered" evidence="8">
    <location>
        <begin position="2852"/>
        <end position="2902"/>
    </location>
</feature>
<evidence type="ECO:0000256" key="1">
    <source>
        <dbReference type="ARBA" id="ARBA00000885"/>
    </source>
</evidence>
<feature type="compositionally biased region" description="Polar residues" evidence="8">
    <location>
        <begin position="2799"/>
        <end position="2809"/>
    </location>
</feature>
<dbReference type="SMART" id="SM00165">
    <property type="entry name" value="UBA"/>
    <property type="match status" value="1"/>
</dbReference>